<accession>A0A7W7PYC4</accession>
<dbReference type="CDD" id="cd09726">
    <property type="entry name" value="RAMP_I_III"/>
    <property type="match status" value="1"/>
</dbReference>
<evidence type="ECO:0000313" key="6">
    <source>
        <dbReference type="Proteomes" id="UP000579523"/>
    </source>
</evidence>
<dbReference type="GO" id="GO:0051607">
    <property type="term" value="P:defense response to virus"/>
    <property type="evidence" value="ECO:0007669"/>
    <property type="project" value="UniProtKB-KW"/>
</dbReference>
<organism evidence="5 6">
    <name type="scientific">Streptomyces griseomycini</name>
    <dbReference type="NCBI Taxonomy" id="66895"/>
    <lineage>
        <taxon>Bacteria</taxon>
        <taxon>Bacillati</taxon>
        <taxon>Actinomycetota</taxon>
        <taxon>Actinomycetes</taxon>
        <taxon>Kitasatosporales</taxon>
        <taxon>Streptomycetaceae</taxon>
        <taxon>Streptomyces</taxon>
    </lineage>
</organism>
<evidence type="ECO:0000256" key="2">
    <source>
        <dbReference type="ARBA" id="ARBA00093789"/>
    </source>
</evidence>
<dbReference type="InterPro" id="IPR005537">
    <property type="entry name" value="RAMP_III_fam"/>
</dbReference>
<protein>
    <submittedName>
        <fullName evidence="5">CRISPR/Cas system CSM-associated protein Csm3 (Group 7 of RAMP superfamily)</fullName>
    </submittedName>
</protein>
<feature type="domain" description="CRISPR type III-associated protein" evidence="4">
    <location>
        <begin position="296"/>
        <end position="505"/>
    </location>
</feature>
<evidence type="ECO:0000256" key="3">
    <source>
        <dbReference type="SAM" id="MobiDB-lite"/>
    </source>
</evidence>
<sequence>MTTPPARATVRRLRVRGWLKTLSPLHVGGAGHDPNGVLPVATDGQGRLYVPGTGLAGPLRALLRPGRSTSEPDTLWGFSEPGTRNAAVSRFVVHGALICSGTDLDDAGEPAAPLDPSRLEIRHSVGIDRHRGTAAHGFLHARTVVPKGSLLRFALDLNSGTDDTWDEDRRRIRRLLALLADRRLRLGAAKTRGLGRLVLLQDLTEVYEQDLTGADGLFAVLGRGGTKTEPSTADRAHEAGRQEDQERREHRVDASPGLLDVTISWRPTAPVMVRSATDGFTVDALPLTSAVSPDRLSPVLPGSALKGVLRSHAERIERTVRRIDAPTVDPDAPAPDRSAAFRRQLAQLPVANALFGTAPDGGKATGDGDDRPQSAGAVIVDDCYANAEIPADLWSGLHQPDDAPDFAGRTAWETLRDEHGMERADHVAIDRWTGGAADGRLYSTLEPQGLEWEPISLTVDLARLGSRDHDGRPLGDAAQALLMLTLRDLQAGRIRLGFAVNRGMGDIQVTSVTLGRPGDDRTTTLDDFLAGDRARALTEAWRSCTTEGSPA</sequence>
<evidence type="ECO:0000256" key="1">
    <source>
        <dbReference type="ARBA" id="ARBA00023118"/>
    </source>
</evidence>
<keyword evidence="1" id="KW-0051">Antiviral defense</keyword>
<feature type="domain" description="CRISPR type III-associated protein" evidence="4">
    <location>
        <begin position="19"/>
        <end position="197"/>
    </location>
</feature>
<dbReference type="Pfam" id="PF03787">
    <property type="entry name" value="RAMPs"/>
    <property type="match status" value="2"/>
</dbReference>
<dbReference type="PANTHER" id="PTHR35579:SF6">
    <property type="entry name" value="DUF324 DOMAIN-CONTAINING PROTEIN"/>
    <property type="match status" value="1"/>
</dbReference>
<dbReference type="PANTHER" id="PTHR35579">
    <property type="entry name" value="CRISPR SYSTEM CMS ENDORIBONUCLEASE CSM3"/>
    <property type="match status" value="1"/>
</dbReference>
<keyword evidence="6" id="KW-1185">Reference proteome</keyword>
<proteinExistence type="predicted"/>
<dbReference type="AlphaFoldDB" id="A0A7W7PYC4"/>
<dbReference type="EMBL" id="JACHJI010000030">
    <property type="protein sequence ID" value="MBB4903476.1"/>
    <property type="molecule type" value="Genomic_DNA"/>
</dbReference>
<dbReference type="RefSeq" id="WP_184829527.1">
    <property type="nucleotide sequence ID" value="NZ_BMTK01000041.1"/>
</dbReference>
<feature type="compositionally biased region" description="Basic and acidic residues" evidence="3">
    <location>
        <begin position="232"/>
        <end position="253"/>
    </location>
</feature>
<comment type="subunit">
    <text evidence="2">Part of the Csm effector complex that includes Cas10, Csm2, Csm3, Csm4 and Csm5.</text>
</comment>
<evidence type="ECO:0000313" key="5">
    <source>
        <dbReference type="EMBL" id="MBB4903476.1"/>
    </source>
</evidence>
<feature type="region of interest" description="Disordered" evidence="3">
    <location>
        <begin position="225"/>
        <end position="253"/>
    </location>
</feature>
<comment type="caution">
    <text evidence="5">The sequence shown here is derived from an EMBL/GenBank/DDBJ whole genome shotgun (WGS) entry which is preliminary data.</text>
</comment>
<evidence type="ECO:0000259" key="4">
    <source>
        <dbReference type="Pfam" id="PF03787"/>
    </source>
</evidence>
<dbReference type="Proteomes" id="UP000579523">
    <property type="component" value="Unassembled WGS sequence"/>
</dbReference>
<gene>
    <name evidence="5" type="ORF">FHS37_007573</name>
</gene>
<dbReference type="InterPro" id="IPR052216">
    <property type="entry name" value="CRISPR_Csm3_endoribonuclease"/>
</dbReference>
<name>A0A7W7PYC4_9ACTN</name>
<reference evidence="5 6" key="1">
    <citation type="submission" date="2020-08" db="EMBL/GenBank/DDBJ databases">
        <title>Genomic Encyclopedia of Type Strains, Phase III (KMG-III): the genomes of soil and plant-associated and newly described type strains.</title>
        <authorList>
            <person name="Whitman W."/>
        </authorList>
    </citation>
    <scope>NUCLEOTIDE SEQUENCE [LARGE SCALE GENOMIC DNA]</scope>
    <source>
        <strain evidence="5 6">CECT 3273</strain>
    </source>
</reference>